<keyword evidence="6" id="KW-0106">Calcium</keyword>
<keyword evidence="4" id="KW-0378">Hydrolase</keyword>
<evidence type="ECO:0000256" key="7">
    <source>
        <dbReference type="ARBA" id="ARBA00023145"/>
    </source>
</evidence>
<keyword evidence="9" id="KW-0812">Transmembrane</keyword>
<comment type="caution">
    <text evidence="8">Lacks conserved residue(s) required for the propagation of feature annotation.</text>
</comment>
<dbReference type="PROSITE" id="PS51892">
    <property type="entry name" value="SUBTILASE"/>
    <property type="match status" value="1"/>
</dbReference>
<keyword evidence="7" id="KW-0865">Zymogen</keyword>
<dbReference type="EMBL" id="RSDW01000001">
    <property type="protein sequence ID" value="RSL18770.1"/>
    <property type="molecule type" value="Genomic_DNA"/>
</dbReference>
<dbReference type="Proteomes" id="UP000269669">
    <property type="component" value="Unassembled WGS sequence"/>
</dbReference>
<dbReference type="CDD" id="cd04056">
    <property type="entry name" value="Peptidases_S53"/>
    <property type="match status" value="1"/>
</dbReference>
<evidence type="ECO:0000256" key="6">
    <source>
        <dbReference type="ARBA" id="ARBA00022837"/>
    </source>
</evidence>
<evidence type="ECO:0000256" key="4">
    <source>
        <dbReference type="ARBA" id="ARBA00022801"/>
    </source>
</evidence>
<keyword evidence="3" id="KW-0479">Metal-binding</keyword>
<evidence type="ECO:0000256" key="3">
    <source>
        <dbReference type="ARBA" id="ARBA00022723"/>
    </source>
</evidence>
<keyword evidence="10" id="KW-0732">Signal</keyword>
<dbReference type="GO" id="GO:0004252">
    <property type="term" value="F:serine-type endopeptidase activity"/>
    <property type="evidence" value="ECO:0007669"/>
    <property type="project" value="InterPro"/>
</dbReference>
<accession>A0A3R9QD14</accession>
<feature type="domain" description="Peptidase S53" evidence="11">
    <location>
        <begin position="218"/>
        <end position="631"/>
    </location>
</feature>
<keyword evidence="5" id="KW-0720">Serine protease</keyword>
<dbReference type="PANTHER" id="PTHR14218:SF15">
    <property type="entry name" value="TRIPEPTIDYL-PEPTIDASE 1"/>
    <property type="match status" value="1"/>
</dbReference>
<reference evidence="12 13" key="1">
    <citation type="submission" date="2018-12" db="EMBL/GenBank/DDBJ databases">
        <title>Sequencing of bacterial isolates from soil warming experiment in Harvard Forest, Massachusetts, USA.</title>
        <authorList>
            <person name="Deangelis K."/>
        </authorList>
    </citation>
    <scope>NUCLEOTIDE SEQUENCE [LARGE SCALE GENOMIC DNA]</scope>
    <source>
        <strain evidence="12 13">EB153</strain>
    </source>
</reference>
<dbReference type="AlphaFoldDB" id="A0A3R9QD14"/>
<organism evidence="12 13">
    <name type="scientific">Edaphobacter aggregans</name>
    <dbReference type="NCBI Taxonomy" id="570835"/>
    <lineage>
        <taxon>Bacteria</taxon>
        <taxon>Pseudomonadati</taxon>
        <taxon>Acidobacteriota</taxon>
        <taxon>Terriglobia</taxon>
        <taxon>Terriglobales</taxon>
        <taxon>Acidobacteriaceae</taxon>
        <taxon>Edaphobacter</taxon>
    </lineage>
</organism>
<keyword evidence="13" id="KW-1185">Reference proteome</keyword>
<dbReference type="PANTHER" id="PTHR14218">
    <property type="entry name" value="PROTEASE S8 TRIPEPTIDYL PEPTIDASE I CLN2"/>
    <property type="match status" value="1"/>
</dbReference>
<name>A0A3R9QD14_9BACT</name>
<evidence type="ECO:0000256" key="9">
    <source>
        <dbReference type="SAM" id="Phobius"/>
    </source>
</evidence>
<dbReference type="InterPro" id="IPR036852">
    <property type="entry name" value="Peptidase_S8/S53_dom_sf"/>
</dbReference>
<keyword evidence="9" id="KW-0472">Membrane</keyword>
<feature type="transmembrane region" description="Helical" evidence="9">
    <location>
        <begin position="868"/>
        <end position="885"/>
    </location>
</feature>
<dbReference type="Pfam" id="PF09286">
    <property type="entry name" value="Pro-kuma_activ"/>
    <property type="match status" value="1"/>
</dbReference>
<feature type="chain" id="PRO_5018538874" evidence="10">
    <location>
        <begin position="27"/>
        <end position="935"/>
    </location>
</feature>
<evidence type="ECO:0000256" key="8">
    <source>
        <dbReference type="PROSITE-ProRule" id="PRU01240"/>
    </source>
</evidence>
<evidence type="ECO:0000313" key="12">
    <source>
        <dbReference type="EMBL" id="RSL18770.1"/>
    </source>
</evidence>
<dbReference type="GO" id="GO:0008240">
    <property type="term" value="F:tripeptidyl-peptidase activity"/>
    <property type="evidence" value="ECO:0007669"/>
    <property type="project" value="TreeGrafter"/>
</dbReference>
<dbReference type="PROSITE" id="PS51695">
    <property type="entry name" value="SEDOLISIN"/>
    <property type="match status" value="1"/>
</dbReference>
<feature type="signal peptide" evidence="10">
    <location>
        <begin position="1"/>
        <end position="26"/>
    </location>
</feature>
<evidence type="ECO:0000259" key="11">
    <source>
        <dbReference type="PROSITE" id="PS51695"/>
    </source>
</evidence>
<keyword evidence="9" id="KW-1133">Transmembrane helix</keyword>
<dbReference type="SUPFAM" id="SSF52743">
    <property type="entry name" value="Subtilisin-like"/>
    <property type="match status" value="1"/>
</dbReference>
<gene>
    <name evidence="12" type="ORF">EDE15_4372</name>
</gene>
<dbReference type="GO" id="GO:0006508">
    <property type="term" value="P:proteolysis"/>
    <property type="evidence" value="ECO:0007669"/>
    <property type="project" value="UniProtKB-KW"/>
</dbReference>
<dbReference type="InterPro" id="IPR013783">
    <property type="entry name" value="Ig-like_fold"/>
</dbReference>
<comment type="cofactor">
    <cofactor evidence="1">
        <name>Ca(2+)</name>
        <dbReference type="ChEBI" id="CHEBI:29108"/>
    </cofactor>
</comment>
<dbReference type="Gene3D" id="3.40.50.200">
    <property type="entry name" value="Peptidase S8/S53 domain"/>
    <property type="match status" value="1"/>
</dbReference>
<dbReference type="InterPro" id="IPR015366">
    <property type="entry name" value="S53_propep"/>
</dbReference>
<evidence type="ECO:0000256" key="2">
    <source>
        <dbReference type="ARBA" id="ARBA00022670"/>
    </source>
</evidence>
<comment type="caution">
    <text evidence="12">The sequence shown here is derived from an EMBL/GenBank/DDBJ whole genome shotgun (WGS) entry which is preliminary data.</text>
</comment>
<protein>
    <submittedName>
        <fullName evidence="12">Ig-like domain-containing protein</fullName>
    </submittedName>
</protein>
<evidence type="ECO:0000313" key="13">
    <source>
        <dbReference type="Proteomes" id="UP000269669"/>
    </source>
</evidence>
<evidence type="ECO:0000256" key="1">
    <source>
        <dbReference type="ARBA" id="ARBA00001913"/>
    </source>
</evidence>
<dbReference type="GO" id="GO:0046872">
    <property type="term" value="F:metal ion binding"/>
    <property type="evidence" value="ECO:0007669"/>
    <property type="project" value="UniProtKB-KW"/>
</dbReference>
<feature type="transmembrane region" description="Helical" evidence="9">
    <location>
        <begin position="843"/>
        <end position="861"/>
    </location>
</feature>
<evidence type="ECO:0000256" key="10">
    <source>
        <dbReference type="SAM" id="SignalP"/>
    </source>
</evidence>
<dbReference type="InterPro" id="IPR050819">
    <property type="entry name" value="Tripeptidyl-peptidase_I"/>
</dbReference>
<dbReference type="SMART" id="SM00944">
    <property type="entry name" value="Pro-kuma_activ"/>
    <property type="match status" value="1"/>
</dbReference>
<dbReference type="OrthoDB" id="127592at2"/>
<keyword evidence="2" id="KW-0645">Protease</keyword>
<proteinExistence type="inferred from homology"/>
<sequence>MHSRLFPRFALSALVLFAVSVLPARAGVQNRINAPVSSSNRVAVQHTISPRALRAQDLGSAPADRKLESITLHFNMTAAQQADLNQLLIDQQNPSSPSYHQWLTPAQFGARFGLSSSDLSKVTSWLTSKGLTIASVAPSSNYVSVSGTVGQVEQAFGVSMHAMSENGQQHIANVTDPQLPAAIANIVTGITGLHDFKLKSRARVATPRYTSSVTGSHYIAPGDFYTIYDVNQLISGNSINGSGISIAIVGQTDISTAAVSAFRSASGLSSNLPTIVKATGYVAGIVSADVDEAQLDVEWSGAVAPNATILFVTVGSSPTASVMDALNYAISNNLAPIVSISYGNCESGWGQSELNSINQELQQANAQGITVVGPSGDSGATDCDIDPPADFGLAVDFPASSPFATSAGGSMFNEGSATGTTSYWNSNSSSSTSNAGSALSYIPETVWNESNSTGFGAGGGGVSAYFSKPAWQVGTGVPSDSSRDVPDVSFNAASGHDGYLFCSVATSAASLTPCTNGFRDSSSNLDVVGGTSVAAPTLAGVFALLEQQLGGGTANRIGNANPMIYGLANSTYYNNVFHDITSGNNNSTCQQGTTNCPSGGSIGYNAAPGYDLATGWGSLDVYNFVNKWKLVTPTGSGVATGSAISSTTVTTSAATCSNSSGSLALTIAVANASGTSLTAPTGTVQILVDNVALTGTNTATLSGGSATFTVNTSTLSSGGHTFGAVYLGDGNYAASKGSLYADIVSSSQKDFALTPCTAPSSTASGSSASGITFTITPANGFTGTVNLTANVDNSVAASYTFSPATVTISSGAVTSTLVLTADQSSTSGTFLNAQNSHPASHIAPWYIAGSGASLACMMLLVLPRRRRWGALLALLLSVAAISASGCGGSSSSSSSSGSGGTTPSTTFAARGTYTVNVTAISGSLVHTSTVTFTVQ</sequence>
<evidence type="ECO:0000256" key="5">
    <source>
        <dbReference type="ARBA" id="ARBA00022825"/>
    </source>
</evidence>
<dbReference type="InterPro" id="IPR030400">
    <property type="entry name" value="Sedolisin_dom"/>
</dbReference>
<dbReference type="Gene3D" id="2.60.40.10">
    <property type="entry name" value="Immunoglobulins"/>
    <property type="match status" value="1"/>
</dbReference>
<comment type="similarity">
    <text evidence="8">Belongs to the peptidase S8 family.</text>
</comment>
<dbReference type="CDD" id="cd11377">
    <property type="entry name" value="Pro-peptidase_S53"/>
    <property type="match status" value="1"/>
</dbReference>
<dbReference type="SUPFAM" id="SSF54897">
    <property type="entry name" value="Protease propeptides/inhibitors"/>
    <property type="match status" value="1"/>
</dbReference>